<dbReference type="PANTHER" id="PTHR12919:SF20">
    <property type="entry name" value="SMALL RIBOSOMAL SUBUNIT PROTEIN BS16M"/>
    <property type="match status" value="1"/>
</dbReference>
<dbReference type="STRING" id="1921010.MMIC_P2260"/>
<dbReference type="InterPro" id="IPR020592">
    <property type="entry name" value="Ribosomal_bS16_CS"/>
</dbReference>
<dbReference type="GO" id="GO:0006412">
    <property type="term" value="P:translation"/>
    <property type="evidence" value="ECO:0007669"/>
    <property type="project" value="UniProtKB-UniRule"/>
</dbReference>
<evidence type="ECO:0000256" key="1">
    <source>
        <dbReference type="ARBA" id="ARBA00022980"/>
    </source>
</evidence>
<protein>
    <recommendedName>
        <fullName evidence="3">Small ribosomal subunit protein bS16</fullName>
    </recommendedName>
</protein>
<dbReference type="Pfam" id="PF00886">
    <property type="entry name" value="Ribosomal_S16"/>
    <property type="match status" value="1"/>
</dbReference>
<dbReference type="PROSITE" id="PS00732">
    <property type="entry name" value="RIBOSOMAL_S16"/>
    <property type="match status" value="1"/>
</dbReference>
<evidence type="ECO:0000256" key="3">
    <source>
        <dbReference type="HAMAP-Rule" id="MF_00385"/>
    </source>
</evidence>
<dbReference type="GO" id="GO:0005737">
    <property type="term" value="C:cytoplasm"/>
    <property type="evidence" value="ECO:0007669"/>
    <property type="project" value="UniProtKB-ARBA"/>
</dbReference>
<proteinExistence type="inferred from homology"/>
<evidence type="ECO:0000256" key="2">
    <source>
        <dbReference type="ARBA" id="ARBA00023274"/>
    </source>
</evidence>
<dbReference type="PANTHER" id="PTHR12919">
    <property type="entry name" value="30S RIBOSOMAL PROTEIN S16"/>
    <property type="match status" value="1"/>
</dbReference>
<dbReference type="GO" id="GO:0003735">
    <property type="term" value="F:structural constituent of ribosome"/>
    <property type="evidence" value="ECO:0007669"/>
    <property type="project" value="InterPro"/>
</dbReference>
<dbReference type="AlphaFoldDB" id="A0A1L8CQT2"/>
<keyword evidence="1 3" id="KW-0689">Ribosomal protein</keyword>
<keyword evidence="2 3" id="KW-0687">Ribonucleoprotein</keyword>
<comment type="caution">
    <text evidence="4">The sequence shown here is derived from an EMBL/GenBank/DDBJ whole genome shotgun (WGS) entry which is preliminary data.</text>
</comment>
<dbReference type="SUPFAM" id="SSF54565">
    <property type="entry name" value="Ribosomal protein S16"/>
    <property type="match status" value="1"/>
</dbReference>
<evidence type="ECO:0000313" key="4">
    <source>
        <dbReference type="EMBL" id="GAV21278.1"/>
    </source>
</evidence>
<reference evidence="4 5" key="1">
    <citation type="journal article" date="2017" name="Arch. Microbiol.">
        <title>Mariprofundus micogutta sp. nov., a novel iron-oxidizing zetaproteobacterium isolated from a deep-sea hydrothermal field at the Bayonnaise knoll of the Izu-Ogasawara arc, and a description of Mariprofundales ord. nov. and Zetaproteobacteria classis nov.</title>
        <authorList>
            <person name="Makita H."/>
            <person name="Tanaka E."/>
            <person name="Mitsunobu S."/>
            <person name="Miyazaki M."/>
            <person name="Nunoura T."/>
            <person name="Uematsu K."/>
            <person name="Takaki Y."/>
            <person name="Nishi S."/>
            <person name="Shimamura S."/>
            <person name="Takai K."/>
        </authorList>
    </citation>
    <scope>NUCLEOTIDE SEQUENCE [LARGE SCALE GENOMIC DNA]</scope>
    <source>
        <strain evidence="4 5">ET2</strain>
    </source>
</reference>
<dbReference type="InterPro" id="IPR023803">
    <property type="entry name" value="Ribosomal_bS16_dom_sf"/>
</dbReference>
<dbReference type="Gene3D" id="3.30.1320.10">
    <property type="match status" value="1"/>
</dbReference>
<comment type="similarity">
    <text evidence="3">Belongs to the bacterial ribosomal protein bS16 family.</text>
</comment>
<dbReference type="Proteomes" id="UP000231632">
    <property type="component" value="Unassembled WGS sequence"/>
</dbReference>
<accession>A0A1L8CQT2</accession>
<dbReference type="EMBL" id="BDFD01000025">
    <property type="protein sequence ID" value="GAV21278.1"/>
    <property type="molecule type" value="Genomic_DNA"/>
</dbReference>
<name>A0A1L8CQT2_9PROT</name>
<gene>
    <name evidence="3" type="primary">rpsP</name>
    <name evidence="4" type="ORF">MMIC_P2260</name>
</gene>
<dbReference type="RefSeq" id="WP_072660578.1">
    <property type="nucleotide sequence ID" value="NZ_BDFD01000025.1"/>
</dbReference>
<sequence>MATVIRLSRGGRKKRPFYSVVVMDERKRRDGAFIEKLGYFDPCTDPEVINLDLDRVKAWTDQGAQVSDRVASLIAKASA</sequence>
<dbReference type="GO" id="GO:0015935">
    <property type="term" value="C:small ribosomal subunit"/>
    <property type="evidence" value="ECO:0007669"/>
    <property type="project" value="TreeGrafter"/>
</dbReference>
<evidence type="ECO:0000313" key="5">
    <source>
        <dbReference type="Proteomes" id="UP000231632"/>
    </source>
</evidence>
<keyword evidence="5" id="KW-1185">Reference proteome</keyword>
<dbReference type="HAMAP" id="MF_00385">
    <property type="entry name" value="Ribosomal_bS16"/>
    <property type="match status" value="1"/>
</dbReference>
<dbReference type="OrthoDB" id="9807878at2"/>
<dbReference type="InterPro" id="IPR000307">
    <property type="entry name" value="Ribosomal_bS16"/>
</dbReference>
<organism evidence="4 5">
    <name type="scientific">Mariprofundus micogutta</name>
    <dbReference type="NCBI Taxonomy" id="1921010"/>
    <lineage>
        <taxon>Bacteria</taxon>
        <taxon>Pseudomonadati</taxon>
        <taxon>Pseudomonadota</taxon>
        <taxon>Candidatius Mariprofundia</taxon>
        <taxon>Mariprofundales</taxon>
        <taxon>Mariprofundaceae</taxon>
        <taxon>Mariprofundus</taxon>
    </lineage>
</organism>
<dbReference type="NCBIfam" id="TIGR00002">
    <property type="entry name" value="S16"/>
    <property type="match status" value="1"/>
</dbReference>